<protein>
    <recommendedName>
        <fullName evidence="3">Short chain dehydrogenase</fullName>
    </recommendedName>
</protein>
<dbReference type="EMBL" id="BAAANN010000002">
    <property type="protein sequence ID" value="GAA1941746.1"/>
    <property type="molecule type" value="Genomic_DNA"/>
</dbReference>
<proteinExistence type="predicted"/>
<evidence type="ECO:0000313" key="2">
    <source>
        <dbReference type="Proteomes" id="UP001501116"/>
    </source>
</evidence>
<dbReference type="InterPro" id="IPR036291">
    <property type="entry name" value="NAD(P)-bd_dom_sf"/>
</dbReference>
<name>A0ABP5BDP9_9PSEU</name>
<keyword evidence="2" id="KW-1185">Reference proteome</keyword>
<organism evidence="1 2">
    <name type="scientific">Amycolatopsis minnesotensis</name>
    <dbReference type="NCBI Taxonomy" id="337894"/>
    <lineage>
        <taxon>Bacteria</taxon>
        <taxon>Bacillati</taxon>
        <taxon>Actinomycetota</taxon>
        <taxon>Actinomycetes</taxon>
        <taxon>Pseudonocardiales</taxon>
        <taxon>Pseudonocardiaceae</taxon>
        <taxon>Amycolatopsis</taxon>
    </lineage>
</organism>
<evidence type="ECO:0000313" key="1">
    <source>
        <dbReference type="EMBL" id="GAA1941746.1"/>
    </source>
</evidence>
<dbReference type="Gene3D" id="3.40.50.720">
    <property type="entry name" value="NAD(P)-binding Rossmann-like Domain"/>
    <property type="match status" value="1"/>
</dbReference>
<reference evidence="2" key="1">
    <citation type="journal article" date="2019" name="Int. J. Syst. Evol. Microbiol.">
        <title>The Global Catalogue of Microorganisms (GCM) 10K type strain sequencing project: providing services to taxonomists for standard genome sequencing and annotation.</title>
        <authorList>
            <consortium name="The Broad Institute Genomics Platform"/>
            <consortium name="The Broad Institute Genome Sequencing Center for Infectious Disease"/>
            <person name="Wu L."/>
            <person name="Ma J."/>
        </authorList>
    </citation>
    <scope>NUCLEOTIDE SEQUENCE [LARGE SCALE GENOMIC DNA]</scope>
    <source>
        <strain evidence="2">JCM 14545</strain>
    </source>
</reference>
<dbReference type="SUPFAM" id="SSF51735">
    <property type="entry name" value="NAD(P)-binding Rossmann-fold domains"/>
    <property type="match status" value="1"/>
</dbReference>
<gene>
    <name evidence="1" type="ORF">GCM10009754_06420</name>
</gene>
<evidence type="ECO:0008006" key="3">
    <source>
        <dbReference type="Google" id="ProtNLM"/>
    </source>
</evidence>
<sequence>MTRTALVTGVSGRKGIGAAIARRLLSDKHRVFARSWSPYDETEPWGADPIDEVLADLVRRAVSAFGPLDTLVARWRPSPN</sequence>
<comment type="caution">
    <text evidence="1">The sequence shown here is derived from an EMBL/GenBank/DDBJ whole genome shotgun (WGS) entry which is preliminary data.</text>
</comment>
<dbReference type="Proteomes" id="UP001501116">
    <property type="component" value="Unassembled WGS sequence"/>
</dbReference>
<accession>A0ABP5BDP9</accession>